<evidence type="ECO:0000313" key="5">
    <source>
        <dbReference type="Proteomes" id="UP000824055"/>
    </source>
</evidence>
<dbReference type="GO" id="GO:0016746">
    <property type="term" value="F:acyltransferase activity"/>
    <property type="evidence" value="ECO:0007669"/>
    <property type="project" value="UniProtKB-KW"/>
</dbReference>
<gene>
    <name evidence="4" type="ORF">H9966_09140</name>
</gene>
<comment type="similarity">
    <text evidence="1">Belongs to the transferase hexapeptide repeat family.</text>
</comment>
<dbReference type="InterPro" id="IPR011004">
    <property type="entry name" value="Trimer_LpxA-like_sf"/>
</dbReference>
<dbReference type="Gene3D" id="2.160.10.10">
    <property type="entry name" value="Hexapeptide repeat proteins"/>
    <property type="match status" value="1"/>
</dbReference>
<evidence type="ECO:0000313" key="4">
    <source>
        <dbReference type="EMBL" id="HIZ70022.1"/>
    </source>
</evidence>
<keyword evidence="2" id="KW-0808">Transferase</keyword>
<dbReference type="PANTHER" id="PTHR43300:SF12">
    <property type="entry name" value="CHLORAMPHENICOL ACETYLTRANSFERASE"/>
    <property type="match status" value="1"/>
</dbReference>
<evidence type="ECO:0000256" key="1">
    <source>
        <dbReference type="ARBA" id="ARBA00007274"/>
    </source>
</evidence>
<evidence type="ECO:0000256" key="3">
    <source>
        <dbReference type="ARBA" id="ARBA00023315"/>
    </source>
</evidence>
<evidence type="ECO:0000256" key="2">
    <source>
        <dbReference type="ARBA" id="ARBA00022679"/>
    </source>
</evidence>
<name>A0A9D2G068_9BACT</name>
<dbReference type="PANTHER" id="PTHR43300">
    <property type="entry name" value="ACETYLTRANSFERASE"/>
    <property type="match status" value="1"/>
</dbReference>
<dbReference type="AlphaFoldDB" id="A0A9D2G068"/>
<organism evidence="4 5">
    <name type="scientific">Candidatus Prevotella avicola</name>
    <dbReference type="NCBI Taxonomy" id="2838738"/>
    <lineage>
        <taxon>Bacteria</taxon>
        <taxon>Pseudomonadati</taxon>
        <taxon>Bacteroidota</taxon>
        <taxon>Bacteroidia</taxon>
        <taxon>Bacteroidales</taxon>
        <taxon>Prevotellaceae</taxon>
        <taxon>Prevotella</taxon>
    </lineage>
</organism>
<dbReference type="EMBL" id="DXBE01000066">
    <property type="protein sequence ID" value="HIZ70022.1"/>
    <property type="molecule type" value="Genomic_DNA"/>
</dbReference>
<reference evidence="4" key="1">
    <citation type="journal article" date="2021" name="PeerJ">
        <title>Extensive microbial diversity within the chicken gut microbiome revealed by metagenomics and culture.</title>
        <authorList>
            <person name="Gilroy R."/>
            <person name="Ravi A."/>
            <person name="Getino M."/>
            <person name="Pursley I."/>
            <person name="Horton D.L."/>
            <person name="Alikhan N.F."/>
            <person name="Baker D."/>
            <person name="Gharbi K."/>
            <person name="Hall N."/>
            <person name="Watson M."/>
            <person name="Adriaenssens E.M."/>
            <person name="Foster-Nyarko E."/>
            <person name="Jarju S."/>
            <person name="Secka A."/>
            <person name="Antonio M."/>
            <person name="Oren A."/>
            <person name="Chaudhuri R.R."/>
            <person name="La Ragione R."/>
            <person name="Hildebrand F."/>
            <person name="Pallen M.J."/>
        </authorList>
    </citation>
    <scope>NUCLEOTIDE SEQUENCE</scope>
    <source>
        <strain evidence="4">ChiHecec3B27-8219</strain>
    </source>
</reference>
<proteinExistence type="inferred from homology"/>
<sequence>MTNSFYSEEELALMGFKAIGRNCKISRKASFYSIQDISVGNNVRIDDFCILSGNIVLGNNIHISAYVALYGAMGIELEDYTGISSRSTVYSAMDDFSGDYLIGPVHPHEYTNVTGGKVTIKRYSQVGANCIVFPNLMIGEGCAIGACSMVRNSLESWGIYWGMPVERHKNRSKKMLTFLNEE</sequence>
<protein>
    <submittedName>
        <fullName evidence="4">Acyltransferase</fullName>
    </submittedName>
</protein>
<accession>A0A9D2G068</accession>
<keyword evidence="3 4" id="KW-0012">Acyltransferase</keyword>
<dbReference type="InterPro" id="IPR050179">
    <property type="entry name" value="Trans_hexapeptide_repeat"/>
</dbReference>
<reference evidence="4" key="2">
    <citation type="submission" date="2021-04" db="EMBL/GenBank/DDBJ databases">
        <authorList>
            <person name="Gilroy R."/>
        </authorList>
    </citation>
    <scope>NUCLEOTIDE SEQUENCE</scope>
    <source>
        <strain evidence="4">ChiHecec3B27-8219</strain>
    </source>
</reference>
<dbReference type="SUPFAM" id="SSF51161">
    <property type="entry name" value="Trimeric LpxA-like enzymes"/>
    <property type="match status" value="1"/>
</dbReference>
<dbReference type="Proteomes" id="UP000824055">
    <property type="component" value="Unassembled WGS sequence"/>
</dbReference>
<comment type="caution">
    <text evidence="4">The sequence shown here is derived from an EMBL/GenBank/DDBJ whole genome shotgun (WGS) entry which is preliminary data.</text>
</comment>